<dbReference type="Gramene" id="KMS94160">
    <property type="protein sequence ID" value="KMS94160"/>
    <property type="gene ID" value="BVRB_024200"/>
</dbReference>
<dbReference type="EMBL" id="KQ095669">
    <property type="protein sequence ID" value="KMS94160.1"/>
    <property type="molecule type" value="Genomic_DNA"/>
</dbReference>
<dbReference type="AlphaFoldDB" id="A0A0J8DTP9"/>
<proteinExistence type="predicted"/>
<dbReference type="Proteomes" id="UP000035740">
    <property type="component" value="Unassembled WGS sequence"/>
</dbReference>
<evidence type="ECO:0000313" key="3">
    <source>
        <dbReference type="Proteomes" id="UP000035740"/>
    </source>
</evidence>
<evidence type="ECO:0000259" key="1">
    <source>
        <dbReference type="Pfam" id="PF03981"/>
    </source>
</evidence>
<accession>A0A0J8DTP9</accession>
<dbReference type="OrthoDB" id="10574796at2759"/>
<feature type="non-terminal residue" evidence="2">
    <location>
        <position position="172"/>
    </location>
</feature>
<organism evidence="2 3">
    <name type="scientific">Beta vulgaris subsp. vulgaris</name>
    <name type="common">Beet</name>
    <dbReference type="NCBI Taxonomy" id="3555"/>
    <lineage>
        <taxon>Eukaryota</taxon>
        <taxon>Viridiplantae</taxon>
        <taxon>Streptophyta</taxon>
        <taxon>Embryophyta</taxon>
        <taxon>Tracheophyta</taxon>
        <taxon>Spermatophyta</taxon>
        <taxon>Magnoliopsida</taxon>
        <taxon>eudicotyledons</taxon>
        <taxon>Gunneridae</taxon>
        <taxon>Pentapetalae</taxon>
        <taxon>Caryophyllales</taxon>
        <taxon>Chenopodiaceae</taxon>
        <taxon>Betoideae</taxon>
        <taxon>Beta</taxon>
    </lineage>
</organism>
<feature type="domain" description="Ubiquinol-cytochrome c chaperone" evidence="1">
    <location>
        <begin position="14"/>
        <end position="68"/>
    </location>
</feature>
<keyword evidence="3" id="KW-1185">Reference proteome</keyword>
<dbReference type="Pfam" id="PF03981">
    <property type="entry name" value="Ubiq_cyt_C_chap"/>
    <property type="match status" value="1"/>
</dbReference>
<reference evidence="2 3" key="1">
    <citation type="journal article" date="2014" name="Nature">
        <title>The genome of the recently domesticated crop plant sugar beet (Beta vulgaris).</title>
        <authorList>
            <person name="Dohm J.C."/>
            <person name="Minoche A.E."/>
            <person name="Holtgrawe D."/>
            <person name="Capella-Gutierrez S."/>
            <person name="Zakrzewski F."/>
            <person name="Tafer H."/>
            <person name="Rupp O."/>
            <person name="Sorensen T.R."/>
            <person name="Stracke R."/>
            <person name="Reinhardt R."/>
            <person name="Goesmann A."/>
            <person name="Kraft T."/>
            <person name="Schulz B."/>
            <person name="Stadler P.F."/>
            <person name="Schmidt T."/>
            <person name="Gabaldon T."/>
            <person name="Lehrach H."/>
            <person name="Weisshaar B."/>
            <person name="Himmelbauer H."/>
        </authorList>
    </citation>
    <scope>NUCLEOTIDE SEQUENCE [LARGE SCALE GENOMIC DNA]</scope>
    <source>
        <tissue evidence="2">Taproot</tissue>
    </source>
</reference>
<protein>
    <recommendedName>
        <fullName evidence="1">Ubiquinol-cytochrome c chaperone domain-containing protein</fullName>
    </recommendedName>
</protein>
<name>A0A0J8DTP9_BETVV</name>
<gene>
    <name evidence="2" type="ORF">BVRB_024200</name>
</gene>
<dbReference type="InterPro" id="IPR021150">
    <property type="entry name" value="Ubiq_cyt_c_chap"/>
</dbReference>
<sequence length="172" mass="19180">MCPSIHRSDEFDHAEARLFLQQLLERMWEHISRSLTGAGAHDIRLNKFLKEIQDSVFGSFIAYDQALARVVPASNGGNSPIRGPLIGDYDAAIESFVKATMSNFFGPTEAVRDDLSTVQAKALADYMVGQLQRLEQCSDETLRSAGYCIVWEDPVSARIMNVDIRDEIRPAS</sequence>
<evidence type="ECO:0000313" key="2">
    <source>
        <dbReference type="EMBL" id="KMS94160.1"/>
    </source>
</evidence>